<protein>
    <submittedName>
        <fullName evidence="1">Uncharacterized protein</fullName>
    </submittedName>
</protein>
<evidence type="ECO:0000313" key="2">
    <source>
        <dbReference type="Proteomes" id="UP000828924"/>
    </source>
</evidence>
<dbReference type="RefSeq" id="WP_242337554.1">
    <property type="nucleotide sequence ID" value="NZ_CP071872.1"/>
</dbReference>
<name>A0ABY3WXW3_9ACTN</name>
<organism evidence="1 2">
    <name type="scientific">Streptomyces formicae</name>
    <dbReference type="NCBI Taxonomy" id="1616117"/>
    <lineage>
        <taxon>Bacteria</taxon>
        <taxon>Bacillati</taxon>
        <taxon>Actinomycetota</taxon>
        <taxon>Actinomycetes</taxon>
        <taxon>Kitasatosporales</taxon>
        <taxon>Streptomycetaceae</taxon>
        <taxon>Streptomyces</taxon>
    </lineage>
</organism>
<accession>A0ABY3WXW3</accession>
<keyword evidence="2" id="KW-1185">Reference proteome</keyword>
<gene>
    <name evidence="1" type="ORF">J4032_32935</name>
</gene>
<dbReference type="EMBL" id="CP071872">
    <property type="protein sequence ID" value="UNM15627.1"/>
    <property type="molecule type" value="Genomic_DNA"/>
</dbReference>
<sequence>MRHAKDSMVALERLRMDLMERSLRHIPLRVRTFSSDFADQSDADLAPMPGTVIVFFAHDADVLKRLSKALDGQDSKALMALRVEVDEKSSIVPTKGTDMVQILAQSECVFDVRYNGRTILDNCALPDSDLLGSAAVSWTGGELGDGMFSIVEYHKRESDVSTLHYLAYKRAPFLTDLERSMIAQIPPEISEIHLGVRSPDETRTAREVCRIVEKAAKDAARTRTCARQLETLERLEESIRNGQISPEATVRELVKARLELMVRTLRK</sequence>
<proteinExistence type="predicted"/>
<reference evidence="1 2" key="1">
    <citation type="submission" date="2021-03" db="EMBL/GenBank/DDBJ databases">
        <title>Complete genome of Streptomyces formicae strain 1H-GS9 (DSM 100524).</title>
        <authorList>
            <person name="Atanasov K.E."/>
            <person name="Altabella T."/>
            <person name="Ferrer A."/>
        </authorList>
    </citation>
    <scope>NUCLEOTIDE SEQUENCE [LARGE SCALE GENOMIC DNA]</scope>
    <source>
        <strain evidence="1 2">1H-GS9</strain>
    </source>
</reference>
<dbReference type="Proteomes" id="UP000828924">
    <property type="component" value="Chromosome"/>
</dbReference>
<evidence type="ECO:0000313" key="1">
    <source>
        <dbReference type="EMBL" id="UNM15627.1"/>
    </source>
</evidence>